<accession>R9C6Q1</accession>
<dbReference type="Pfam" id="PF00072">
    <property type="entry name" value="Response_reg"/>
    <property type="match status" value="1"/>
</dbReference>
<feature type="domain" description="Response regulatory" evidence="12">
    <location>
        <begin position="3"/>
        <end position="120"/>
    </location>
</feature>
<dbReference type="EMBL" id="ASRV01000132">
    <property type="protein sequence ID" value="EOR25049.1"/>
    <property type="molecule type" value="Genomic_DNA"/>
</dbReference>
<evidence type="ECO:0000313" key="13">
    <source>
        <dbReference type="EMBL" id="EOR25049.1"/>
    </source>
</evidence>
<feature type="modified residue" description="4-aspartylphosphate" evidence="10">
    <location>
        <position position="55"/>
    </location>
</feature>
<dbReference type="InterPro" id="IPR009057">
    <property type="entry name" value="Homeodomain-like_sf"/>
</dbReference>
<dbReference type="PROSITE" id="PS00041">
    <property type="entry name" value="HTH_ARAC_FAMILY_1"/>
    <property type="match status" value="1"/>
</dbReference>
<comment type="subcellular location">
    <subcellularLocation>
        <location evidence="1">Cytoplasm</location>
    </subcellularLocation>
</comment>
<organism evidence="13 14">
    <name type="scientific">Clostridium sartagoforme AAU1</name>
    <dbReference type="NCBI Taxonomy" id="1202534"/>
    <lineage>
        <taxon>Bacteria</taxon>
        <taxon>Bacillati</taxon>
        <taxon>Bacillota</taxon>
        <taxon>Clostridia</taxon>
        <taxon>Eubacteriales</taxon>
        <taxon>Clostridiaceae</taxon>
        <taxon>Clostridium</taxon>
    </lineage>
</organism>
<dbReference type="GO" id="GO:0043565">
    <property type="term" value="F:sequence-specific DNA binding"/>
    <property type="evidence" value="ECO:0007669"/>
    <property type="project" value="InterPro"/>
</dbReference>
<dbReference type="InterPro" id="IPR001789">
    <property type="entry name" value="Sig_transdc_resp-reg_receiver"/>
</dbReference>
<proteinExistence type="predicted"/>
<reference evidence="13 14" key="1">
    <citation type="submission" date="2013-03" db="EMBL/GenBank/DDBJ databases">
        <title>Whole genome shotgun sequencing of Clostridium sartagoforme AAU1.</title>
        <authorList>
            <person name="Joshi C.G."/>
            <person name="Duggirala S.M."/>
            <person name="Nathani N.M."/>
            <person name="Bhatt V.D."/>
            <person name="Patel A.K."/>
            <person name="Pandya P.R."/>
            <person name="KaPatel J.A."/>
        </authorList>
    </citation>
    <scope>NUCLEOTIDE SEQUENCE [LARGE SCALE GENOMIC DNA]</scope>
    <source>
        <strain evidence="13 14">AAU1</strain>
    </source>
</reference>
<evidence type="ECO:0000256" key="5">
    <source>
        <dbReference type="ARBA" id="ARBA00023012"/>
    </source>
</evidence>
<dbReference type="SMART" id="SM00342">
    <property type="entry name" value="HTH_ARAC"/>
    <property type="match status" value="1"/>
</dbReference>
<sequence length="371" mass="43859">MYNLVIADDEKNIREGLSKFIDWKDLGFNVVMKCEDGEEVIDYINTMSVDVVLCDIRMNRKSGLDVAKFVSENPRDIKVVLMSGYQEFEYAKKALEYNVVSYIVKPIEMREIKEKFIKIKSDLDVLKNINEKMNEEKKKVIDIQRDFSVLIDMQSNLIESFLNFDKIFIYSIFKDISNKVVNMPFNSGIKFLENTLALLLNKIIGLYLGLNIKEDLIDIIRNISESQNYNRALEVFELWIDSAVNGIEENNNSNYKLVIKKANKYIEKNYMNDLTLEKVSEIVFLSPVYLSKVYKKEMGINFIDYVTKIRIERSKELLRNRNLKVYEISELVGYKNLKYFYKIFKRYTGYTPNKYREILVKDKCIKYKEDK</sequence>
<dbReference type="Gene3D" id="3.40.50.2300">
    <property type="match status" value="1"/>
</dbReference>
<keyword evidence="3" id="KW-0963">Cytoplasm</keyword>
<dbReference type="SUPFAM" id="SSF46689">
    <property type="entry name" value="Homeodomain-like"/>
    <property type="match status" value="2"/>
</dbReference>
<dbReference type="CDD" id="cd17536">
    <property type="entry name" value="REC_YesN-like"/>
    <property type="match status" value="1"/>
</dbReference>
<dbReference type="Proteomes" id="UP000013988">
    <property type="component" value="Unassembled WGS sequence"/>
</dbReference>
<comment type="function">
    <text evidence="9">May play the central regulatory role in sporulation. It may be an element of the effector pathway responsible for the activation of sporulation genes in response to nutritional stress. Spo0A may act in concert with spo0H (a sigma factor) to control the expression of some genes that are critical to the sporulation process.</text>
</comment>
<dbReference type="PANTHER" id="PTHR42713:SF3">
    <property type="entry name" value="TRANSCRIPTIONAL REGULATORY PROTEIN HPTR"/>
    <property type="match status" value="1"/>
</dbReference>
<keyword evidence="4 10" id="KW-0597">Phosphoprotein</keyword>
<protein>
    <recommendedName>
        <fullName evidence="2">Stage 0 sporulation protein A homolog</fullName>
    </recommendedName>
</protein>
<evidence type="ECO:0000256" key="1">
    <source>
        <dbReference type="ARBA" id="ARBA00004496"/>
    </source>
</evidence>
<evidence type="ECO:0000313" key="14">
    <source>
        <dbReference type="Proteomes" id="UP000013988"/>
    </source>
</evidence>
<evidence type="ECO:0000256" key="6">
    <source>
        <dbReference type="ARBA" id="ARBA00023015"/>
    </source>
</evidence>
<feature type="domain" description="HTH araC/xylS-type" evidence="11">
    <location>
        <begin position="260"/>
        <end position="358"/>
    </location>
</feature>
<keyword evidence="14" id="KW-1185">Reference proteome</keyword>
<dbReference type="InterPro" id="IPR011006">
    <property type="entry name" value="CheY-like_superfamily"/>
</dbReference>
<keyword evidence="8" id="KW-0804">Transcription</keyword>
<dbReference type="GO" id="GO:0000160">
    <property type="term" value="P:phosphorelay signal transduction system"/>
    <property type="evidence" value="ECO:0007669"/>
    <property type="project" value="UniProtKB-KW"/>
</dbReference>
<evidence type="ECO:0000256" key="3">
    <source>
        <dbReference type="ARBA" id="ARBA00022490"/>
    </source>
</evidence>
<dbReference type="InterPro" id="IPR018062">
    <property type="entry name" value="HTH_AraC-typ_CS"/>
</dbReference>
<gene>
    <name evidence="13" type="ORF">A500_11149</name>
</gene>
<dbReference type="PANTHER" id="PTHR42713">
    <property type="entry name" value="HISTIDINE KINASE-RELATED"/>
    <property type="match status" value="1"/>
</dbReference>
<evidence type="ECO:0000256" key="9">
    <source>
        <dbReference type="ARBA" id="ARBA00024867"/>
    </source>
</evidence>
<keyword evidence="6" id="KW-0805">Transcription regulation</keyword>
<dbReference type="InterPro" id="IPR051552">
    <property type="entry name" value="HptR"/>
</dbReference>
<evidence type="ECO:0000256" key="4">
    <source>
        <dbReference type="ARBA" id="ARBA00022553"/>
    </source>
</evidence>
<dbReference type="Pfam" id="PF12833">
    <property type="entry name" value="HTH_18"/>
    <property type="match status" value="1"/>
</dbReference>
<dbReference type="PROSITE" id="PS50110">
    <property type="entry name" value="RESPONSE_REGULATORY"/>
    <property type="match status" value="1"/>
</dbReference>
<keyword evidence="5" id="KW-0902">Two-component regulatory system</keyword>
<dbReference type="OrthoDB" id="384217at2"/>
<dbReference type="PROSITE" id="PS01124">
    <property type="entry name" value="HTH_ARAC_FAMILY_2"/>
    <property type="match status" value="1"/>
</dbReference>
<evidence type="ECO:0000259" key="12">
    <source>
        <dbReference type="PROSITE" id="PS50110"/>
    </source>
</evidence>
<dbReference type="AlphaFoldDB" id="R9C6Q1"/>
<dbReference type="SUPFAM" id="SSF52172">
    <property type="entry name" value="CheY-like"/>
    <property type="match status" value="1"/>
</dbReference>
<dbReference type="RefSeq" id="WP_016207569.1">
    <property type="nucleotide sequence ID" value="NZ_ASRV01000132.1"/>
</dbReference>
<dbReference type="GO" id="GO:0003700">
    <property type="term" value="F:DNA-binding transcription factor activity"/>
    <property type="evidence" value="ECO:0007669"/>
    <property type="project" value="InterPro"/>
</dbReference>
<name>R9C6Q1_9CLOT</name>
<evidence type="ECO:0000256" key="10">
    <source>
        <dbReference type="PROSITE-ProRule" id="PRU00169"/>
    </source>
</evidence>
<evidence type="ECO:0000256" key="8">
    <source>
        <dbReference type="ARBA" id="ARBA00023163"/>
    </source>
</evidence>
<dbReference type="PATRIC" id="fig|1202534.3.peg.2210"/>
<evidence type="ECO:0000259" key="11">
    <source>
        <dbReference type="PROSITE" id="PS01124"/>
    </source>
</evidence>
<dbReference type="Gene3D" id="1.10.10.60">
    <property type="entry name" value="Homeodomain-like"/>
    <property type="match status" value="2"/>
</dbReference>
<dbReference type="InterPro" id="IPR018060">
    <property type="entry name" value="HTH_AraC"/>
</dbReference>
<dbReference type="PRINTS" id="PR00032">
    <property type="entry name" value="HTHARAC"/>
</dbReference>
<dbReference type="GO" id="GO:0005737">
    <property type="term" value="C:cytoplasm"/>
    <property type="evidence" value="ECO:0007669"/>
    <property type="project" value="UniProtKB-SubCell"/>
</dbReference>
<dbReference type="SMART" id="SM00448">
    <property type="entry name" value="REC"/>
    <property type="match status" value="1"/>
</dbReference>
<keyword evidence="7" id="KW-0238">DNA-binding</keyword>
<evidence type="ECO:0000256" key="7">
    <source>
        <dbReference type="ARBA" id="ARBA00023125"/>
    </source>
</evidence>
<dbReference type="InterPro" id="IPR020449">
    <property type="entry name" value="Tscrpt_reg_AraC-type_HTH"/>
</dbReference>
<evidence type="ECO:0000256" key="2">
    <source>
        <dbReference type="ARBA" id="ARBA00018672"/>
    </source>
</evidence>
<comment type="caution">
    <text evidence="13">The sequence shown here is derived from an EMBL/GenBank/DDBJ whole genome shotgun (WGS) entry which is preliminary data.</text>
</comment>